<keyword evidence="1" id="KW-0812">Transmembrane</keyword>
<comment type="caution">
    <text evidence="2">The sequence shown here is derived from an EMBL/GenBank/DDBJ whole genome shotgun (WGS) entry which is preliminary data.</text>
</comment>
<evidence type="ECO:0000256" key="1">
    <source>
        <dbReference type="SAM" id="Phobius"/>
    </source>
</evidence>
<organism evidence="2 3">
    <name type="scientific">Candidatus Woykebacteria bacterium RIFCSPHIGHO2_12_FULL_45_10</name>
    <dbReference type="NCBI Taxonomy" id="1802603"/>
    <lineage>
        <taxon>Bacteria</taxon>
        <taxon>Candidatus Woykeibacteriota</taxon>
    </lineage>
</organism>
<keyword evidence="1" id="KW-1133">Transmembrane helix</keyword>
<dbReference type="AlphaFoldDB" id="A0A1G1WPF9"/>
<name>A0A1G1WPF9_9BACT</name>
<keyword evidence="1" id="KW-0472">Membrane</keyword>
<dbReference type="STRING" id="1802603.A3F35_02775"/>
<evidence type="ECO:0000313" key="3">
    <source>
        <dbReference type="Proteomes" id="UP000178068"/>
    </source>
</evidence>
<proteinExistence type="predicted"/>
<evidence type="ECO:0008006" key="4">
    <source>
        <dbReference type="Google" id="ProtNLM"/>
    </source>
</evidence>
<dbReference type="EMBL" id="MHCZ01000027">
    <property type="protein sequence ID" value="OGY29579.1"/>
    <property type="molecule type" value="Genomic_DNA"/>
</dbReference>
<sequence>MNLPKNKRSQKGQILIIFLLVLVVGVAIVLSVASRSLTDIRTTTTSDESNRAYFAAEAGVESALKKISGTTGGEKNFSLDFTGVNQTTVNVAARPLKSAQDTLYASPSEVAKDDVFQLSLLDDFNNLKAPGAAAPNDYYNDGNPDTLTVFWGASGVVGTALEISLVYRDSAGTYGITKWGLDPSARANFCFDNAVITTGPLPLEPAGNLGIGLVYQYKATINVGNGNYGAGGFAAGTPCGDSNLSNIRQTVLLRVRPLYNTSSQPIGVKPASGRALPNQGFEVESTGSTLSGVTRKLRVIQPFPALPAIFDYVLFNGSSQPLTK</sequence>
<feature type="transmembrane region" description="Helical" evidence="1">
    <location>
        <begin position="12"/>
        <end position="33"/>
    </location>
</feature>
<reference evidence="2 3" key="1">
    <citation type="journal article" date="2016" name="Nat. Commun.">
        <title>Thousands of microbial genomes shed light on interconnected biogeochemical processes in an aquifer system.</title>
        <authorList>
            <person name="Anantharaman K."/>
            <person name="Brown C.T."/>
            <person name="Hug L.A."/>
            <person name="Sharon I."/>
            <person name="Castelle C.J."/>
            <person name="Probst A.J."/>
            <person name="Thomas B.C."/>
            <person name="Singh A."/>
            <person name="Wilkins M.J."/>
            <person name="Karaoz U."/>
            <person name="Brodie E.L."/>
            <person name="Williams K.H."/>
            <person name="Hubbard S.S."/>
            <person name="Banfield J.F."/>
        </authorList>
    </citation>
    <scope>NUCLEOTIDE SEQUENCE [LARGE SCALE GENOMIC DNA]</scope>
</reference>
<evidence type="ECO:0000313" key="2">
    <source>
        <dbReference type="EMBL" id="OGY29579.1"/>
    </source>
</evidence>
<gene>
    <name evidence="2" type="ORF">A3F35_02775</name>
</gene>
<protein>
    <recommendedName>
        <fullName evidence="4">Type 4 fimbrial biogenesis protein PilX N-terminal domain-containing protein</fullName>
    </recommendedName>
</protein>
<dbReference type="Proteomes" id="UP000178068">
    <property type="component" value="Unassembled WGS sequence"/>
</dbReference>
<accession>A0A1G1WPF9</accession>